<dbReference type="EMBL" id="LT991978">
    <property type="protein sequence ID" value="SPK77573.1"/>
    <property type="molecule type" value="Genomic_DNA"/>
</dbReference>
<evidence type="ECO:0000313" key="1">
    <source>
        <dbReference type="EMBL" id="SPK77573.1"/>
    </source>
</evidence>
<name>A0A375ISA7_9BURK</name>
<gene>
    <name evidence="1" type="ORF">CT19425_P50024</name>
</gene>
<evidence type="ECO:0000313" key="2">
    <source>
        <dbReference type="Proteomes" id="UP000255505"/>
    </source>
</evidence>
<dbReference type="Proteomes" id="UP000255505">
    <property type="component" value="Plasmid III"/>
</dbReference>
<reference evidence="1 2" key="1">
    <citation type="submission" date="2018-01" db="EMBL/GenBank/DDBJ databases">
        <authorList>
            <person name="Gaut B.S."/>
            <person name="Morton B.R."/>
            <person name="Clegg M.T."/>
            <person name="Duvall M.R."/>
        </authorList>
    </citation>
    <scope>NUCLEOTIDE SEQUENCE [LARGE SCALE GENOMIC DNA]</scope>
    <source>
        <strain evidence="1">Cupriavidus taiwanensis LMG 19425</strain>
        <plasmid evidence="2">Plasmid iii</plasmid>
    </source>
</reference>
<keyword evidence="1" id="KW-0614">Plasmid</keyword>
<sequence length="161" mass="17597">MTTTAVIEHFDVFEHVRSGGAGSTPAAGPHQRIRHKVRRHERLDGPAYDFPIEQIQYDREIQPSLGRSRCSDVRANTGFCAAGGRANLSTSNTFRNCYSFATQVPPPAQRRGGPSTVSTQRFDHCLHAPNVSLAAFELERFTVGQLYALTTPAVALVEVSG</sequence>
<proteinExistence type="predicted"/>
<accession>A0A375ISA7</accession>
<organism evidence="1 2">
    <name type="scientific">Cupriavidus taiwanensis</name>
    <dbReference type="NCBI Taxonomy" id="164546"/>
    <lineage>
        <taxon>Bacteria</taxon>
        <taxon>Pseudomonadati</taxon>
        <taxon>Pseudomonadota</taxon>
        <taxon>Betaproteobacteria</taxon>
        <taxon>Burkholderiales</taxon>
        <taxon>Burkholderiaceae</taxon>
        <taxon>Cupriavidus</taxon>
    </lineage>
</organism>
<protein>
    <submittedName>
        <fullName evidence="1">Uncharacterized protein</fullName>
    </submittedName>
</protein>
<dbReference type="AlphaFoldDB" id="A0A375ISA7"/>
<geneLocation type="plasmid" evidence="1">
    <name>III</name>
</geneLocation>
<dbReference type="AntiFam" id="ANF00009">
    <property type="entry name" value="Shadow ORF (opposite transposase protein)"/>
</dbReference>